<feature type="signal peptide" evidence="2">
    <location>
        <begin position="1"/>
        <end position="22"/>
    </location>
</feature>
<dbReference type="EMBL" id="FOUP01000004">
    <property type="protein sequence ID" value="SFN34988.1"/>
    <property type="molecule type" value="Genomic_DNA"/>
</dbReference>
<protein>
    <submittedName>
        <fullName evidence="4">Uncharacterized protein</fullName>
    </submittedName>
</protein>
<keyword evidence="6" id="KW-1185">Reference proteome</keyword>
<dbReference type="Proteomes" id="UP000199398">
    <property type="component" value="Unassembled WGS sequence"/>
</dbReference>
<evidence type="ECO:0000256" key="1">
    <source>
        <dbReference type="SAM" id="MobiDB-lite"/>
    </source>
</evidence>
<keyword evidence="2" id="KW-0732">Signal</keyword>
<feature type="chain" id="PRO_5011572833" evidence="2">
    <location>
        <begin position="23"/>
        <end position="69"/>
    </location>
</feature>
<organism evidence="4 5">
    <name type="scientific">Saccharopolyspora antimicrobica</name>
    <dbReference type="NCBI Taxonomy" id="455193"/>
    <lineage>
        <taxon>Bacteria</taxon>
        <taxon>Bacillati</taxon>
        <taxon>Actinomycetota</taxon>
        <taxon>Actinomycetes</taxon>
        <taxon>Pseudonocardiales</taxon>
        <taxon>Pseudonocardiaceae</taxon>
        <taxon>Saccharopolyspora</taxon>
    </lineage>
</organism>
<evidence type="ECO:0000313" key="6">
    <source>
        <dbReference type="Proteomes" id="UP000270697"/>
    </source>
</evidence>
<name>A0A1I4YAG6_9PSEU</name>
<reference evidence="4 5" key="1">
    <citation type="submission" date="2016-10" db="EMBL/GenBank/DDBJ databases">
        <authorList>
            <person name="de Groot N.N."/>
        </authorList>
    </citation>
    <scope>NUCLEOTIDE SEQUENCE [LARGE SCALE GENOMIC DNA]</scope>
    <source>
        <strain evidence="4 5">CPCC 201259</strain>
    </source>
</reference>
<sequence>MRIRTVVAAAALAAISTIGAGAAANADPSIFEHRPFVDVARPIDLILGSHASGTQTPDESGTAVTEEDE</sequence>
<reference evidence="3 6" key="2">
    <citation type="submission" date="2018-10" db="EMBL/GenBank/DDBJ databases">
        <title>Sequencing the genomes of 1000 actinobacteria strains.</title>
        <authorList>
            <person name="Klenk H.-P."/>
        </authorList>
    </citation>
    <scope>NUCLEOTIDE SEQUENCE [LARGE SCALE GENOMIC DNA]</scope>
    <source>
        <strain evidence="3 6">DSM 45119</strain>
    </source>
</reference>
<feature type="compositionally biased region" description="Polar residues" evidence="1">
    <location>
        <begin position="51"/>
        <end position="63"/>
    </location>
</feature>
<accession>A0A1I4YAG6</accession>
<dbReference type="STRING" id="455193.SAMN05421805_10455"/>
<dbReference type="AlphaFoldDB" id="A0A1I4YAG6"/>
<dbReference type="EMBL" id="RBXX01000002">
    <property type="protein sequence ID" value="RKT82588.1"/>
    <property type="molecule type" value="Genomic_DNA"/>
</dbReference>
<gene>
    <name evidence="3" type="ORF">ATL45_0840</name>
    <name evidence="4" type="ORF">SAMN05421805_10455</name>
</gene>
<evidence type="ECO:0000313" key="5">
    <source>
        <dbReference type="Proteomes" id="UP000199398"/>
    </source>
</evidence>
<dbReference type="Proteomes" id="UP000270697">
    <property type="component" value="Unassembled WGS sequence"/>
</dbReference>
<dbReference type="RefSeq" id="WP_143121614.1">
    <property type="nucleotide sequence ID" value="NZ_FOUP01000004.1"/>
</dbReference>
<evidence type="ECO:0000256" key="2">
    <source>
        <dbReference type="SAM" id="SignalP"/>
    </source>
</evidence>
<evidence type="ECO:0000313" key="4">
    <source>
        <dbReference type="EMBL" id="SFN34988.1"/>
    </source>
</evidence>
<proteinExistence type="predicted"/>
<evidence type="ECO:0000313" key="3">
    <source>
        <dbReference type="EMBL" id="RKT82588.1"/>
    </source>
</evidence>
<feature type="region of interest" description="Disordered" evidence="1">
    <location>
        <begin position="48"/>
        <end position="69"/>
    </location>
</feature>